<proteinExistence type="predicted"/>
<protein>
    <submittedName>
        <fullName evidence="1">Uncharacterized protein</fullName>
    </submittedName>
</protein>
<accession>A0A0F9CWT9</accession>
<comment type="caution">
    <text evidence="1">The sequence shown here is derived from an EMBL/GenBank/DDBJ whole genome shotgun (WGS) entry which is preliminary data.</text>
</comment>
<gene>
    <name evidence="1" type="ORF">LCGC14_2558940</name>
</gene>
<dbReference type="AlphaFoldDB" id="A0A0F9CWT9"/>
<name>A0A0F9CWT9_9ZZZZ</name>
<organism evidence="1">
    <name type="scientific">marine sediment metagenome</name>
    <dbReference type="NCBI Taxonomy" id="412755"/>
    <lineage>
        <taxon>unclassified sequences</taxon>
        <taxon>metagenomes</taxon>
        <taxon>ecological metagenomes</taxon>
    </lineage>
</organism>
<sequence>MDRPDKKVILVGRPDELRTFLEKGNIGKALQKDVERIAAVLTGPILPAGPNRAERRAARRRR</sequence>
<dbReference type="EMBL" id="LAZR01042190">
    <property type="protein sequence ID" value="KKL10131.1"/>
    <property type="molecule type" value="Genomic_DNA"/>
</dbReference>
<reference evidence="1" key="1">
    <citation type="journal article" date="2015" name="Nature">
        <title>Complex archaea that bridge the gap between prokaryotes and eukaryotes.</title>
        <authorList>
            <person name="Spang A."/>
            <person name="Saw J.H."/>
            <person name="Jorgensen S.L."/>
            <person name="Zaremba-Niedzwiedzka K."/>
            <person name="Martijn J."/>
            <person name="Lind A.E."/>
            <person name="van Eijk R."/>
            <person name="Schleper C."/>
            <person name="Guy L."/>
            <person name="Ettema T.J."/>
        </authorList>
    </citation>
    <scope>NUCLEOTIDE SEQUENCE</scope>
</reference>
<evidence type="ECO:0000313" key="1">
    <source>
        <dbReference type="EMBL" id="KKL10131.1"/>
    </source>
</evidence>